<dbReference type="Proteomes" id="UP000184240">
    <property type="component" value="Unassembled WGS sequence"/>
</dbReference>
<dbReference type="OrthoDB" id="2955631at2"/>
<feature type="transmembrane region" description="Helical" evidence="1">
    <location>
        <begin position="21"/>
        <end position="40"/>
    </location>
</feature>
<dbReference type="AlphaFoldDB" id="A0A1M5Y3J5"/>
<feature type="transmembrane region" description="Helical" evidence="1">
    <location>
        <begin position="144"/>
        <end position="164"/>
    </location>
</feature>
<keyword evidence="1" id="KW-0812">Transmembrane</keyword>
<proteinExistence type="predicted"/>
<feature type="transmembrane region" description="Helical" evidence="1">
    <location>
        <begin position="71"/>
        <end position="93"/>
    </location>
</feature>
<reference evidence="2 5" key="3">
    <citation type="submission" date="2018-07" db="EMBL/GenBank/DDBJ databases">
        <title>Leeuwenhoekiella genomics.</title>
        <authorList>
            <person name="Tahon G."/>
            <person name="Willems A."/>
        </authorList>
    </citation>
    <scope>NUCLEOTIDE SEQUENCE [LARGE SCALE GENOMIC DNA]</scope>
    <source>
        <strain evidence="2 5">LMG 24856</strain>
    </source>
</reference>
<evidence type="ECO:0000313" key="2">
    <source>
        <dbReference type="EMBL" id="RXG30448.1"/>
    </source>
</evidence>
<keyword evidence="1" id="KW-0472">Membrane</keyword>
<dbReference type="InterPro" id="IPR018723">
    <property type="entry name" value="DUF2254_membrane"/>
</dbReference>
<keyword evidence="1" id="KW-1133">Transmembrane helix</keyword>
<reference evidence="3" key="2">
    <citation type="submission" date="2016-11" db="EMBL/GenBank/DDBJ databases">
        <authorList>
            <person name="Jaros S."/>
            <person name="Januszkiewicz K."/>
            <person name="Wedrychowicz H."/>
        </authorList>
    </citation>
    <scope>NUCLEOTIDE SEQUENCE [LARGE SCALE GENOMIC DNA]</scope>
    <source>
        <strain evidence="3">DSM 19859</strain>
    </source>
</reference>
<dbReference type="Proteomes" id="UP000290037">
    <property type="component" value="Unassembled WGS sequence"/>
</dbReference>
<evidence type="ECO:0000313" key="5">
    <source>
        <dbReference type="Proteomes" id="UP000290037"/>
    </source>
</evidence>
<evidence type="ECO:0000313" key="3">
    <source>
        <dbReference type="EMBL" id="SHI06572.1"/>
    </source>
</evidence>
<organism evidence="3 4">
    <name type="scientific">Leeuwenhoekiella palythoae</name>
    <dbReference type="NCBI Taxonomy" id="573501"/>
    <lineage>
        <taxon>Bacteria</taxon>
        <taxon>Pseudomonadati</taxon>
        <taxon>Bacteroidota</taxon>
        <taxon>Flavobacteriia</taxon>
        <taxon>Flavobacteriales</taxon>
        <taxon>Flavobacteriaceae</taxon>
        <taxon>Leeuwenhoekiella</taxon>
    </lineage>
</organism>
<reference evidence="4" key="1">
    <citation type="submission" date="2016-11" db="EMBL/GenBank/DDBJ databases">
        <authorList>
            <person name="Varghese N."/>
            <person name="Submissions S."/>
        </authorList>
    </citation>
    <scope>NUCLEOTIDE SEQUENCE [LARGE SCALE GENOMIC DNA]</scope>
    <source>
        <strain evidence="4">DSM 19859</strain>
    </source>
</reference>
<keyword evidence="5" id="KW-1185">Reference proteome</keyword>
<dbReference type="Pfam" id="PF10011">
    <property type="entry name" value="DUF2254"/>
    <property type="match status" value="1"/>
</dbReference>
<feature type="transmembrane region" description="Helical" evidence="1">
    <location>
        <begin position="114"/>
        <end position="132"/>
    </location>
</feature>
<evidence type="ECO:0000313" key="4">
    <source>
        <dbReference type="Proteomes" id="UP000184240"/>
    </source>
</evidence>
<accession>A0A1M5Y3J5</accession>
<sequence length="443" mass="49712">MLKLITKFKLFIANLTGKIGFYPSLFAFGGLLFGFAMLYAEDQGVSSFLIENAPQLVINDADTARTLLSTFIGGIISLMVFSFSMVMILLNQASNNYSPRILPGLISNKKHQNVLGFYIATLIYCILILLSIKPTDNKYQLPGFAVLVGIVLSMLVLALFIYFIHSISEAIQINKIIESIYQKAKTRLEQLIKQTDEDSMQSNFPDTENWHAVEVNRTGYFQTIAVDALLELCENLDCKIEISVPKGTFILKGIPIAKCSIELNEEHQEQLLTCFGFSRSEIVTHNYILGFKQLTEIAVKAMSPGINDPGTAITCIDYLSELFALRLKKKDFSFIANQDNEAVIKLRTIDFKELIYFVFAPLRAYCKHDVVMLHKMLTALYFLLQSDSVLDDAETILINEANLILEDAKTAIENKDDLKGIFSIRSKMQAINGTQNALIELAD</sequence>
<dbReference type="EMBL" id="FQXT01000003">
    <property type="protein sequence ID" value="SHI06572.1"/>
    <property type="molecule type" value="Genomic_DNA"/>
</dbReference>
<dbReference type="STRING" id="573501.SAMN04487999_1905"/>
<protein>
    <submittedName>
        <fullName evidence="2 3">Membrane protein</fullName>
    </submittedName>
</protein>
<gene>
    <name evidence="2" type="ORF">DSM01_1198</name>
    <name evidence="3" type="ORF">SAMN04487999_1905</name>
</gene>
<dbReference type="EMBL" id="QOVN01000002">
    <property type="protein sequence ID" value="RXG30448.1"/>
    <property type="molecule type" value="Genomic_DNA"/>
</dbReference>
<dbReference type="RefSeq" id="WP_072982524.1">
    <property type="nucleotide sequence ID" value="NZ_FQXT01000003.1"/>
</dbReference>
<evidence type="ECO:0000256" key="1">
    <source>
        <dbReference type="SAM" id="Phobius"/>
    </source>
</evidence>
<name>A0A1M5Y3J5_9FLAO</name>